<comment type="caution">
    <text evidence="1">The sequence shown here is derived from an EMBL/GenBank/DDBJ whole genome shotgun (WGS) entry which is preliminary data.</text>
</comment>
<dbReference type="AlphaFoldDB" id="A0A4Z1CMJ5"/>
<organism evidence="1 2">
    <name type="scientific">Nocardioides eburneiflavus</name>
    <dbReference type="NCBI Taxonomy" id="2518372"/>
    <lineage>
        <taxon>Bacteria</taxon>
        <taxon>Bacillati</taxon>
        <taxon>Actinomycetota</taxon>
        <taxon>Actinomycetes</taxon>
        <taxon>Propionibacteriales</taxon>
        <taxon>Nocardioidaceae</taxon>
        <taxon>Nocardioides</taxon>
    </lineage>
</organism>
<accession>A0A4Z1CMJ5</accession>
<name>A0A4Z1CMJ5_9ACTN</name>
<evidence type="ECO:0000313" key="2">
    <source>
        <dbReference type="Proteomes" id="UP000297496"/>
    </source>
</evidence>
<reference evidence="1 2" key="1">
    <citation type="submission" date="2019-04" db="EMBL/GenBank/DDBJ databases">
        <title>Three New Species of Nocardioides, Nocardioides euryhalodurans sp. nov., Nocardioides seonyuensis sp. nov. and Nocardioides eburneoflavus sp. nov. Isolated from Soil.</title>
        <authorList>
            <person name="Roh S.G."/>
            <person name="Lee C."/>
            <person name="Kim M.-K."/>
            <person name="Kim S.B."/>
        </authorList>
    </citation>
    <scope>NUCLEOTIDE SEQUENCE [LARGE SCALE GENOMIC DNA]</scope>
    <source>
        <strain evidence="1 2">MMS17-SY213</strain>
    </source>
</reference>
<proteinExistence type="predicted"/>
<sequence>MSAGIELGFEELLAGADAQLGLSERASDMSSEAGAILLPDGALGKLPESDEIRTVSEQRAAGAAEALDTVAECMEILASALKDTVEDFSNVEALLAEAFDRMRGES</sequence>
<protein>
    <submittedName>
        <fullName evidence="1">Uncharacterized protein</fullName>
    </submittedName>
</protein>
<dbReference type="Proteomes" id="UP000297496">
    <property type="component" value="Unassembled WGS sequence"/>
</dbReference>
<dbReference type="EMBL" id="SRRO01000001">
    <property type="protein sequence ID" value="TGN64889.1"/>
    <property type="molecule type" value="Genomic_DNA"/>
</dbReference>
<dbReference type="OrthoDB" id="4290617at2"/>
<evidence type="ECO:0000313" key="1">
    <source>
        <dbReference type="EMBL" id="TGN64889.1"/>
    </source>
</evidence>
<gene>
    <name evidence="1" type="ORF">EXE59_13640</name>
</gene>
<dbReference type="RefSeq" id="WP_135839394.1">
    <property type="nucleotide sequence ID" value="NZ_SRRO01000001.1"/>
</dbReference>
<keyword evidence="2" id="KW-1185">Reference proteome</keyword>